<dbReference type="PANTHER" id="PTHR30400:SF0">
    <property type="entry name" value="BIOSYNTHETIC PEPTIDOGLYCAN TRANSGLYCOSYLASE"/>
    <property type="match status" value="1"/>
</dbReference>
<feature type="region of interest" description="Disordered" evidence="11">
    <location>
        <begin position="114"/>
        <end position="135"/>
    </location>
</feature>
<keyword evidence="2" id="KW-0997">Cell inner membrane</keyword>
<evidence type="ECO:0000259" key="12">
    <source>
        <dbReference type="Pfam" id="PF00912"/>
    </source>
</evidence>
<evidence type="ECO:0000256" key="2">
    <source>
        <dbReference type="ARBA" id="ARBA00022519"/>
    </source>
</evidence>
<evidence type="ECO:0000313" key="14">
    <source>
        <dbReference type="Proteomes" id="UP000319836"/>
    </source>
</evidence>
<dbReference type="SUPFAM" id="SSF53955">
    <property type="entry name" value="Lysozyme-like"/>
    <property type="match status" value="1"/>
</dbReference>
<dbReference type="GO" id="GO:0071555">
    <property type="term" value="P:cell wall organization"/>
    <property type="evidence" value="ECO:0007669"/>
    <property type="project" value="UniProtKB-KW"/>
</dbReference>
<evidence type="ECO:0000313" key="13">
    <source>
        <dbReference type="EMBL" id="TMQ68925.1"/>
    </source>
</evidence>
<keyword evidence="5" id="KW-0812">Transmembrane</keyword>
<dbReference type="GO" id="GO:0008360">
    <property type="term" value="P:regulation of cell shape"/>
    <property type="evidence" value="ECO:0007669"/>
    <property type="project" value="UniProtKB-KW"/>
</dbReference>
<reference evidence="13 14" key="1">
    <citation type="journal article" date="2019" name="Nat. Microbiol.">
        <title>Mediterranean grassland soil C-N compound turnover is dependent on rainfall and depth, and is mediated by genomically divergent microorganisms.</title>
        <authorList>
            <person name="Diamond S."/>
            <person name="Andeer P.F."/>
            <person name="Li Z."/>
            <person name="Crits-Christoph A."/>
            <person name="Burstein D."/>
            <person name="Anantharaman K."/>
            <person name="Lane K.R."/>
            <person name="Thomas B.C."/>
            <person name="Pan C."/>
            <person name="Northen T.R."/>
            <person name="Banfield J.F."/>
        </authorList>
    </citation>
    <scope>NUCLEOTIDE SEQUENCE [LARGE SCALE GENOMIC DNA]</scope>
    <source>
        <strain evidence="13">WS_10</strain>
    </source>
</reference>
<dbReference type="Proteomes" id="UP000319836">
    <property type="component" value="Unassembled WGS sequence"/>
</dbReference>
<comment type="caution">
    <text evidence="13">The sequence shown here is derived from an EMBL/GenBank/DDBJ whole genome shotgun (WGS) entry which is preliminary data.</text>
</comment>
<dbReference type="InterPro" id="IPR023346">
    <property type="entry name" value="Lysozyme-like_dom_sf"/>
</dbReference>
<gene>
    <name evidence="13" type="ORF">E6K80_13360</name>
</gene>
<dbReference type="GO" id="GO:0009252">
    <property type="term" value="P:peptidoglycan biosynthetic process"/>
    <property type="evidence" value="ECO:0007669"/>
    <property type="project" value="UniProtKB-KW"/>
</dbReference>
<keyword evidence="9" id="KW-0472">Membrane</keyword>
<evidence type="ECO:0000256" key="5">
    <source>
        <dbReference type="ARBA" id="ARBA00022692"/>
    </source>
</evidence>
<keyword evidence="8" id="KW-1133">Transmembrane helix</keyword>
<keyword evidence="7" id="KW-0573">Peptidoglycan synthesis</keyword>
<evidence type="ECO:0000256" key="6">
    <source>
        <dbReference type="ARBA" id="ARBA00022960"/>
    </source>
</evidence>
<name>A0A538TZ45_UNCEI</name>
<evidence type="ECO:0000256" key="9">
    <source>
        <dbReference type="ARBA" id="ARBA00023136"/>
    </source>
</evidence>
<protein>
    <recommendedName>
        <fullName evidence="12">Glycosyl transferase family 51 domain-containing protein</fullName>
    </recommendedName>
</protein>
<feature type="compositionally biased region" description="Basic and acidic residues" evidence="11">
    <location>
        <begin position="124"/>
        <end position="135"/>
    </location>
</feature>
<sequence length="587" mass="64575">MNRALRLLLALAGLLLLLVLALPSLLGPMAEQRIRHAAAARGWEARWEGLHVSWDGRLELKRLLLTSRAGGDTMFQADSFAVRLDRLALLGLHARVASLGAARAALRLSRPPVADADTLAPSPEPKDTRADPERAARVRRSAEALVRLLFTPTRQLPALTLRDVTIQVPQGAEAFWSGLHLSWLESRPQAGGMRMAAVGTFLGQDELPFAASLEHAADDRIHGGLRVSFPATTPSGPEAVLLTLDGVLHQDPRRGIVIVGDSTRLTLGKIPLWIGATFDRRGPAIHLRLAANDLTQDQVRASLPAAVLGPLLDVDVRGSWDYRLGFDLDLAQPDSVQFDAGVIPHGLQIDPERTRLRVLGLDEPFVATIFLPHGRRTTRELSPANPFYRPLPEISPYLASAVVTNEDGGFFRHRGFNTEAMKAAIAENLKAGAFRRGAGTITMQLARNLYLGHDRTLSRKFREIVLAWILEHLTGVSKERLLEIYLNVIEWGPNVHGAGEAARYYFDREPGDLTVSEALFLTTIIPAPSRWRSRFDASGTLRPFARAQMHFIGRAMVARGWLDAEDLPPTDELDVELRGAARDVFNP</sequence>
<dbReference type="AlphaFoldDB" id="A0A538TZ45"/>
<evidence type="ECO:0000256" key="11">
    <source>
        <dbReference type="SAM" id="MobiDB-lite"/>
    </source>
</evidence>
<dbReference type="PANTHER" id="PTHR30400">
    <property type="entry name" value="MONOFUNCTIONAL BIOSYNTHETIC PEPTIDOGLYCAN TRANSGLYCOSYLASE"/>
    <property type="match status" value="1"/>
</dbReference>
<evidence type="ECO:0000256" key="10">
    <source>
        <dbReference type="ARBA" id="ARBA00023316"/>
    </source>
</evidence>
<keyword evidence="1" id="KW-1003">Cell membrane</keyword>
<dbReference type="GO" id="GO:0009274">
    <property type="term" value="C:peptidoglycan-based cell wall"/>
    <property type="evidence" value="ECO:0007669"/>
    <property type="project" value="InterPro"/>
</dbReference>
<keyword evidence="10" id="KW-0961">Cell wall biogenesis/degradation</keyword>
<evidence type="ECO:0000256" key="7">
    <source>
        <dbReference type="ARBA" id="ARBA00022984"/>
    </source>
</evidence>
<keyword evidence="3" id="KW-0328">Glycosyltransferase</keyword>
<evidence type="ECO:0000256" key="3">
    <source>
        <dbReference type="ARBA" id="ARBA00022676"/>
    </source>
</evidence>
<dbReference type="Gene3D" id="1.10.3810.10">
    <property type="entry name" value="Biosynthetic peptidoglycan transglycosylase-like"/>
    <property type="match status" value="1"/>
</dbReference>
<dbReference type="InterPro" id="IPR001264">
    <property type="entry name" value="Glyco_trans_51"/>
</dbReference>
<evidence type="ECO:0000256" key="8">
    <source>
        <dbReference type="ARBA" id="ARBA00022989"/>
    </source>
</evidence>
<dbReference type="InterPro" id="IPR011812">
    <property type="entry name" value="Pep_trsgly"/>
</dbReference>
<accession>A0A538TZ45</accession>
<organism evidence="13 14">
    <name type="scientific">Eiseniibacteriota bacterium</name>
    <dbReference type="NCBI Taxonomy" id="2212470"/>
    <lineage>
        <taxon>Bacteria</taxon>
        <taxon>Candidatus Eiseniibacteriota</taxon>
    </lineage>
</organism>
<dbReference type="EMBL" id="VBPA01000363">
    <property type="protein sequence ID" value="TMQ68925.1"/>
    <property type="molecule type" value="Genomic_DNA"/>
</dbReference>
<dbReference type="GO" id="GO:0016020">
    <property type="term" value="C:membrane"/>
    <property type="evidence" value="ECO:0007669"/>
    <property type="project" value="InterPro"/>
</dbReference>
<dbReference type="InterPro" id="IPR036950">
    <property type="entry name" value="PBP_transglycosylase"/>
</dbReference>
<feature type="domain" description="Glycosyl transferase family 51" evidence="12">
    <location>
        <begin position="383"/>
        <end position="533"/>
    </location>
</feature>
<keyword evidence="6" id="KW-0133">Cell shape</keyword>
<proteinExistence type="predicted"/>
<dbReference type="GO" id="GO:0016763">
    <property type="term" value="F:pentosyltransferase activity"/>
    <property type="evidence" value="ECO:0007669"/>
    <property type="project" value="InterPro"/>
</dbReference>
<dbReference type="Pfam" id="PF00912">
    <property type="entry name" value="Transgly"/>
    <property type="match status" value="1"/>
</dbReference>
<evidence type="ECO:0000256" key="4">
    <source>
        <dbReference type="ARBA" id="ARBA00022679"/>
    </source>
</evidence>
<evidence type="ECO:0000256" key="1">
    <source>
        <dbReference type="ARBA" id="ARBA00022475"/>
    </source>
</evidence>
<keyword evidence="4" id="KW-0808">Transferase</keyword>